<dbReference type="InterPro" id="IPR029063">
    <property type="entry name" value="SAM-dependent_MTases_sf"/>
</dbReference>
<dbReference type="SUPFAM" id="SSF53335">
    <property type="entry name" value="S-adenosyl-L-methionine-dependent methyltransferases"/>
    <property type="match status" value="1"/>
</dbReference>
<dbReference type="Gene3D" id="3.40.50.150">
    <property type="entry name" value="Vaccinia Virus protein VP39"/>
    <property type="match status" value="1"/>
</dbReference>
<reference evidence="1 2" key="1">
    <citation type="journal article" date="2019" name="Nat. Commun.">
        <title>The antimicrobial potential of Streptomyces from insect microbiomes.</title>
        <authorList>
            <person name="Chevrette M.G."/>
            <person name="Carlson C.M."/>
            <person name="Ortega H.E."/>
            <person name="Thomas C."/>
            <person name="Ananiev G.E."/>
            <person name="Barns K.J."/>
            <person name="Book A.J."/>
            <person name="Cagnazzo J."/>
            <person name="Carlos C."/>
            <person name="Flanigan W."/>
            <person name="Grubbs K.J."/>
            <person name="Horn H.A."/>
            <person name="Hoffmann F.M."/>
            <person name="Klassen J.L."/>
            <person name="Knack J.J."/>
            <person name="Lewin G.R."/>
            <person name="McDonald B.R."/>
            <person name="Muller L."/>
            <person name="Melo W.G.P."/>
            <person name="Pinto-Tomas A.A."/>
            <person name="Schmitz A."/>
            <person name="Wendt-Pienkowski E."/>
            <person name="Wildman S."/>
            <person name="Zhao M."/>
            <person name="Zhang F."/>
            <person name="Bugni T.S."/>
            <person name="Andes D.R."/>
            <person name="Pupo M.T."/>
            <person name="Currie C.R."/>
        </authorList>
    </citation>
    <scope>NUCLEOTIDE SEQUENCE [LARGE SCALE GENOMIC DNA]</scope>
    <source>
        <strain evidence="1 2">SID5840</strain>
    </source>
</reference>
<dbReference type="RefSeq" id="WP_161110696.1">
    <property type="nucleotide sequence ID" value="NZ_WWHY01000001.1"/>
</dbReference>
<keyword evidence="1" id="KW-0489">Methyltransferase</keyword>
<dbReference type="Pfam" id="PF04672">
    <property type="entry name" value="Methyltransf_19"/>
    <property type="match status" value="1"/>
</dbReference>
<evidence type="ECO:0000313" key="2">
    <source>
        <dbReference type="Proteomes" id="UP000467124"/>
    </source>
</evidence>
<dbReference type="GO" id="GO:0008168">
    <property type="term" value="F:methyltransferase activity"/>
    <property type="evidence" value="ECO:0007669"/>
    <property type="project" value="UniProtKB-KW"/>
</dbReference>
<dbReference type="Proteomes" id="UP000467124">
    <property type="component" value="Unassembled WGS sequence"/>
</dbReference>
<comment type="caution">
    <text evidence="1">The sequence shown here is derived from an EMBL/GenBank/DDBJ whole genome shotgun (WGS) entry which is preliminary data.</text>
</comment>
<dbReference type="EMBL" id="WWHY01000001">
    <property type="protein sequence ID" value="MYR32349.1"/>
    <property type="molecule type" value="Genomic_DNA"/>
</dbReference>
<keyword evidence="1" id="KW-0808">Transferase</keyword>
<proteinExistence type="predicted"/>
<accession>A0A7K2IQU4</accession>
<dbReference type="InterPro" id="IPR006764">
    <property type="entry name" value="SAM_dep_MeTrfase_SAV2177_type"/>
</dbReference>
<organism evidence="1 2">
    <name type="scientific">Nocardiopsis alba</name>
    <dbReference type="NCBI Taxonomy" id="53437"/>
    <lineage>
        <taxon>Bacteria</taxon>
        <taxon>Bacillati</taxon>
        <taxon>Actinomycetota</taxon>
        <taxon>Actinomycetes</taxon>
        <taxon>Streptosporangiales</taxon>
        <taxon>Nocardiopsidaceae</taxon>
        <taxon>Nocardiopsis</taxon>
    </lineage>
</organism>
<dbReference type="GO" id="GO:0032259">
    <property type="term" value="P:methylation"/>
    <property type="evidence" value="ECO:0007669"/>
    <property type="project" value="UniProtKB-KW"/>
</dbReference>
<sequence length="261" mass="28510">MNEPVIDTATAHSARVWNHWLGGKDNYPADREVGDHIREIFPGIVTAARADRAFLVRVVTHLVREAGVRQFLDIGTGLPTANNTHEVAQALAPESRVVYVDNDPLVLSHARALLTSVPEGTTHYVDADMHEPEKVLAAAREHLDFTRPIGLTIMGTLGHIADDATARSLVRAYVDALPSGSHFAANDSTNTSAEVVEAAEYWNANSTAPMHLRSPERIEEFFDGMELLEPGVVSVSRWRPDTTDAGVPEHVDQYGGLARKP</sequence>
<evidence type="ECO:0000313" key="1">
    <source>
        <dbReference type="EMBL" id="MYR32349.1"/>
    </source>
</evidence>
<dbReference type="PIRSF" id="PIRSF017393">
    <property type="entry name" value="MTase_SAV2177"/>
    <property type="match status" value="1"/>
</dbReference>
<gene>
    <name evidence="1" type="ORF">GTW20_08715</name>
</gene>
<dbReference type="AlphaFoldDB" id="A0A7K2IQU4"/>
<name>A0A7K2IQU4_9ACTN</name>
<protein>
    <submittedName>
        <fullName evidence="1">SAM-dependent methyltransferase</fullName>
    </submittedName>
</protein>